<protein>
    <recommendedName>
        <fullName evidence="2">RRM domain-containing protein</fullName>
    </recommendedName>
</protein>
<reference evidence="4" key="1">
    <citation type="submission" date="2024-04" db="EMBL/GenBank/DDBJ databases">
        <title>Salinicola lusitanus LLJ914,a marine bacterium isolated from the Okinawa Trough.</title>
        <authorList>
            <person name="Li J."/>
        </authorList>
    </citation>
    <scope>NUCLEOTIDE SEQUENCE [LARGE SCALE GENOMIC DNA]</scope>
</reference>
<sequence>MEPPPRMMSPPPGFLQHSHPQMPPPPQPKNIHINPHFRGPSPPVQVPLMPPQSQPRPSVGPPRFPGQGDFQQHSFGALQRPPHMENYRTQPPPGPPDREPLFMGEHADSAPFPGQPIFEHHGPSPLMNANIHPPQLPGPGHMSFGPPGPAFNQPGHGPLGLFQREPPRPGLPANHVQGLMGLNQGPPNQPRQYMGPRQPFGQPRNPFNLPVQYRMQVRLRPPHPQDLPHSSHAAHSQQHHQQQPPNEPRPMMHSGPNSFHPQQAHSSLRQSTPRSQNPQLRNMANRQRMPTPTPKQVQNVPQRNSNLREVPVAPGSTNINSTRPATTANANPNTRAAVGSRPGQNTPQSNRGRGQASARGRGALQPGGPGRTEAHKESNRQPNTGLQNAEEDEETRQYRLKIEEQKRLREEILKRKEMRRQMQAGVRKKELLDRLNSILKVKIKAQLLLRHPHYHFHLYSSLHSKDLCQQGNSQPIQELPFLPTAPLNPGEKGSEVTGTPLKALGVQSTANVNLSAPRKVTAATQQQQQQQGSNTPQQQNRVVVSSRGRGRGQAGAGRPLPTRQSQKAAENGPSTVSIEGLSSSTTEVQLKNLLKSIGPIEMFKMIPQHRKAIARFSSPQHAASFQTSFHRHMIDLSHIDVSLIDG</sequence>
<feature type="compositionally biased region" description="Low complexity" evidence="1">
    <location>
        <begin position="228"/>
        <end position="244"/>
    </location>
</feature>
<feature type="compositionally biased region" description="Pro residues" evidence="1">
    <location>
        <begin position="1"/>
        <end position="13"/>
    </location>
</feature>
<feature type="compositionally biased region" description="Low complexity" evidence="1">
    <location>
        <begin position="351"/>
        <end position="363"/>
    </location>
</feature>
<feature type="compositionally biased region" description="Low complexity" evidence="1">
    <location>
        <begin position="322"/>
        <end position="337"/>
    </location>
</feature>
<feature type="domain" description="RRM" evidence="2">
    <location>
        <begin position="575"/>
        <end position="642"/>
    </location>
</feature>
<feature type="region of interest" description="Disordered" evidence="1">
    <location>
        <begin position="1"/>
        <end position="97"/>
    </location>
</feature>
<dbReference type="SMART" id="SM00360">
    <property type="entry name" value="RRM"/>
    <property type="match status" value="1"/>
</dbReference>
<dbReference type="PANTHER" id="PTHR22014">
    <property type="entry name" value="RNA-BINDING PROTEIN 33"/>
    <property type="match status" value="1"/>
</dbReference>
<dbReference type="InterPro" id="IPR039878">
    <property type="entry name" value="RBM33"/>
</dbReference>
<dbReference type="InterPro" id="IPR000504">
    <property type="entry name" value="RRM_dom"/>
</dbReference>
<feature type="compositionally biased region" description="Pro residues" evidence="1">
    <location>
        <begin position="40"/>
        <end position="64"/>
    </location>
</feature>
<proteinExistence type="predicted"/>
<dbReference type="InterPro" id="IPR035979">
    <property type="entry name" value="RBD_domain_sf"/>
</dbReference>
<dbReference type="InterPro" id="IPR012677">
    <property type="entry name" value="Nucleotide-bd_a/b_plait_sf"/>
</dbReference>
<feature type="compositionally biased region" description="Low complexity" evidence="1">
    <location>
        <begin position="525"/>
        <end position="547"/>
    </location>
</feature>
<dbReference type="PANTHER" id="PTHR22014:SF2">
    <property type="entry name" value="RNA-BINDING PROTEIN 33"/>
    <property type="match status" value="1"/>
</dbReference>
<feature type="compositionally biased region" description="Polar residues" evidence="1">
    <location>
        <begin position="255"/>
        <end position="307"/>
    </location>
</feature>
<accession>A0AAW0MR48</accession>
<feature type="region of interest" description="Disordered" evidence="1">
    <location>
        <begin position="477"/>
        <end position="498"/>
    </location>
</feature>
<evidence type="ECO:0000313" key="4">
    <source>
        <dbReference type="Proteomes" id="UP001460270"/>
    </source>
</evidence>
<dbReference type="CDD" id="cd00590">
    <property type="entry name" value="RRM_SF"/>
    <property type="match status" value="1"/>
</dbReference>
<gene>
    <name evidence="3" type="ORF">WMY93_030178</name>
</gene>
<evidence type="ECO:0000313" key="3">
    <source>
        <dbReference type="EMBL" id="KAK7881769.1"/>
    </source>
</evidence>
<dbReference type="SUPFAM" id="SSF54928">
    <property type="entry name" value="RNA-binding domain, RBD"/>
    <property type="match status" value="1"/>
</dbReference>
<dbReference type="GO" id="GO:0003723">
    <property type="term" value="F:RNA binding"/>
    <property type="evidence" value="ECO:0007669"/>
    <property type="project" value="InterPro"/>
</dbReference>
<comment type="caution">
    <text evidence="3">The sequence shown here is derived from an EMBL/GenBank/DDBJ whole genome shotgun (WGS) entry which is preliminary data.</text>
</comment>
<dbReference type="Gene3D" id="3.30.70.330">
    <property type="match status" value="1"/>
</dbReference>
<evidence type="ECO:0000256" key="1">
    <source>
        <dbReference type="SAM" id="MobiDB-lite"/>
    </source>
</evidence>
<dbReference type="AlphaFoldDB" id="A0AAW0MR48"/>
<name>A0AAW0MR48_9GOBI</name>
<keyword evidence="4" id="KW-1185">Reference proteome</keyword>
<organism evidence="3 4">
    <name type="scientific">Mugilogobius chulae</name>
    <name type="common">yellowstripe goby</name>
    <dbReference type="NCBI Taxonomy" id="88201"/>
    <lineage>
        <taxon>Eukaryota</taxon>
        <taxon>Metazoa</taxon>
        <taxon>Chordata</taxon>
        <taxon>Craniata</taxon>
        <taxon>Vertebrata</taxon>
        <taxon>Euteleostomi</taxon>
        <taxon>Actinopterygii</taxon>
        <taxon>Neopterygii</taxon>
        <taxon>Teleostei</taxon>
        <taxon>Neoteleostei</taxon>
        <taxon>Acanthomorphata</taxon>
        <taxon>Gobiaria</taxon>
        <taxon>Gobiiformes</taxon>
        <taxon>Gobioidei</taxon>
        <taxon>Gobiidae</taxon>
        <taxon>Gobionellinae</taxon>
        <taxon>Mugilogobius</taxon>
    </lineage>
</organism>
<feature type="region of interest" description="Disordered" evidence="1">
    <location>
        <begin position="153"/>
        <end position="208"/>
    </location>
</feature>
<dbReference type="EMBL" id="JBBPFD010000022">
    <property type="protein sequence ID" value="KAK7881769.1"/>
    <property type="molecule type" value="Genomic_DNA"/>
</dbReference>
<feature type="region of interest" description="Disordered" evidence="1">
    <location>
        <begin position="220"/>
        <end position="398"/>
    </location>
</feature>
<dbReference type="Proteomes" id="UP001460270">
    <property type="component" value="Unassembled WGS sequence"/>
</dbReference>
<feature type="region of interest" description="Disordered" evidence="1">
    <location>
        <begin position="518"/>
        <end position="581"/>
    </location>
</feature>
<evidence type="ECO:0000259" key="2">
    <source>
        <dbReference type="SMART" id="SM00360"/>
    </source>
</evidence>
<feature type="compositionally biased region" description="Polar residues" evidence="1">
    <location>
        <begin position="562"/>
        <end position="581"/>
    </location>
</feature>